<dbReference type="InterPro" id="IPR011335">
    <property type="entry name" value="Restrct_endonuc-II-like"/>
</dbReference>
<dbReference type="Pfam" id="PF02732">
    <property type="entry name" value="ERCC4"/>
    <property type="match status" value="1"/>
</dbReference>
<dbReference type="SUPFAM" id="SSF52980">
    <property type="entry name" value="Restriction endonuclease-like"/>
    <property type="match status" value="1"/>
</dbReference>
<dbReference type="SMART" id="SM00891">
    <property type="entry name" value="ERCC4"/>
    <property type="match status" value="1"/>
</dbReference>
<sequence length="312" mass="36917">MVKCKICDDEFESEQSLHPHLRKHKIRIAEYYQKFFPRRDLFSGDLIKFKNKDYYFSTDFNSRPNMKRWLNDQSPKNAREYTKNLFQARVEKKKLKYSPTQVELRTVMFPPIQCLNLIHGNYYKFCSELNLENRFSDTLPLSKNCLSEKISKDHLISVDSREQRPLKLSHPIEVRTLKFGDYTLDNPEAASNCYIERKSLSDFIGTMSGGLDRFHKEIQKAEEAEAYVVVLVERNLNECSVFNRLPYVSKKIKATPEYIFRNVREIIQKYKSVQFLFVKGRKEASEITKKILFSKGKCRDIDLQLAYDLKLL</sequence>
<name>A0A382L9R8_9ZZZZ</name>
<dbReference type="EMBL" id="UINC01085220">
    <property type="protein sequence ID" value="SVC32565.1"/>
    <property type="molecule type" value="Genomic_DNA"/>
</dbReference>
<dbReference type="GO" id="GO:0006259">
    <property type="term" value="P:DNA metabolic process"/>
    <property type="evidence" value="ECO:0007669"/>
    <property type="project" value="UniProtKB-ARBA"/>
</dbReference>
<dbReference type="PROSITE" id="PS50157">
    <property type="entry name" value="ZINC_FINGER_C2H2_2"/>
    <property type="match status" value="1"/>
</dbReference>
<evidence type="ECO:0000259" key="1">
    <source>
        <dbReference type="PROSITE" id="PS50157"/>
    </source>
</evidence>
<reference evidence="2" key="1">
    <citation type="submission" date="2018-05" db="EMBL/GenBank/DDBJ databases">
        <authorList>
            <person name="Lanie J.A."/>
            <person name="Ng W.-L."/>
            <person name="Kazmierczak K.M."/>
            <person name="Andrzejewski T.M."/>
            <person name="Davidsen T.M."/>
            <person name="Wayne K.J."/>
            <person name="Tettelin H."/>
            <person name="Glass J.I."/>
            <person name="Rusch D."/>
            <person name="Podicherti R."/>
            <person name="Tsui H.-C.T."/>
            <person name="Winkler M.E."/>
        </authorList>
    </citation>
    <scope>NUCLEOTIDE SEQUENCE</scope>
</reference>
<dbReference type="AlphaFoldDB" id="A0A382L9R8"/>
<accession>A0A382L9R8</accession>
<feature type="domain" description="C2H2-type" evidence="1">
    <location>
        <begin position="2"/>
        <end position="24"/>
    </location>
</feature>
<proteinExistence type="predicted"/>
<gene>
    <name evidence="2" type="ORF">METZ01_LOCUS285419</name>
</gene>
<dbReference type="Gene3D" id="3.40.50.10130">
    <property type="match status" value="1"/>
</dbReference>
<protein>
    <recommendedName>
        <fullName evidence="1">C2H2-type domain-containing protein</fullName>
    </recommendedName>
</protein>
<dbReference type="PROSITE" id="PS00028">
    <property type="entry name" value="ZINC_FINGER_C2H2_1"/>
    <property type="match status" value="1"/>
</dbReference>
<dbReference type="InterPro" id="IPR006166">
    <property type="entry name" value="ERCC4_domain"/>
</dbReference>
<evidence type="ECO:0000313" key="2">
    <source>
        <dbReference type="EMBL" id="SVC32565.1"/>
    </source>
</evidence>
<dbReference type="InterPro" id="IPR013087">
    <property type="entry name" value="Znf_C2H2_type"/>
</dbReference>
<dbReference type="GO" id="GO:0003677">
    <property type="term" value="F:DNA binding"/>
    <property type="evidence" value="ECO:0007669"/>
    <property type="project" value="InterPro"/>
</dbReference>
<dbReference type="GO" id="GO:0004518">
    <property type="term" value="F:nuclease activity"/>
    <property type="evidence" value="ECO:0007669"/>
    <property type="project" value="InterPro"/>
</dbReference>
<organism evidence="2">
    <name type="scientific">marine metagenome</name>
    <dbReference type="NCBI Taxonomy" id="408172"/>
    <lineage>
        <taxon>unclassified sequences</taxon>
        <taxon>metagenomes</taxon>
        <taxon>ecological metagenomes</taxon>
    </lineage>
</organism>